<keyword evidence="4" id="KW-1185">Reference proteome</keyword>
<keyword evidence="2" id="KW-0472">Membrane</keyword>
<reference evidence="3 4" key="1">
    <citation type="submission" date="2015-06" db="EMBL/GenBank/DDBJ databases">
        <title>Draft genome of the ant-associated black yeast Phialophora attae CBS 131958.</title>
        <authorList>
            <person name="Moreno L.F."/>
            <person name="Stielow B.J."/>
            <person name="de Hoog S."/>
            <person name="Vicente V.A."/>
            <person name="Weiss V.A."/>
            <person name="de Vries M."/>
            <person name="Cruz L.M."/>
            <person name="Souza E.M."/>
        </authorList>
    </citation>
    <scope>NUCLEOTIDE SEQUENCE [LARGE SCALE GENOMIC DNA]</scope>
    <source>
        <strain evidence="3 4">CBS 131958</strain>
    </source>
</reference>
<feature type="transmembrane region" description="Helical" evidence="2">
    <location>
        <begin position="123"/>
        <end position="148"/>
    </location>
</feature>
<keyword evidence="2" id="KW-0812">Transmembrane</keyword>
<dbReference type="VEuPathDB" id="FungiDB:AB675_5111"/>
<dbReference type="EMBL" id="LFJN01000015">
    <property type="protein sequence ID" value="KPI39504.1"/>
    <property type="molecule type" value="Genomic_DNA"/>
</dbReference>
<feature type="region of interest" description="Disordered" evidence="1">
    <location>
        <begin position="654"/>
        <end position="678"/>
    </location>
</feature>
<feature type="transmembrane region" description="Helical" evidence="2">
    <location>
        <begin position="596"/>
        <end position="619"/>
    </location>
</feature>
<evidence type="ECO:0000313" key="3">
    <source>
        <dbReference type="EMBL" id="KPI39504.1"/>
    </source>
</evidence>
<sequence>MQSSKFTHRDSRNWPLSSHGIDDFSYHNTYVNALPAVDADNSGRITRQSFYDDEEYSKPTREKSLILPSIAVILPLVLLSGALLGLVFGYKVEQQHDDLSTDPPEQYGNGTSVILVDFSATRLVFAASFLSTVAPLLTGSVMSLWSVISSAHMSEASSTSQFDMLPTPYQLSILIGLCLASMEQLRAYVWYVCSPKRAIKTPPVLNKAGMVMLAALGISTAVFVSDTVLHYLTATVIIDQIDVSGVPQHESGRGLSQQCLSLDRLKDNGGFPCSLPAGQRFIDPNATASYNEISRLGANDSSISQIRIAAVPDVPANVAIVLPNPETLDTNDDFRASTVGVATSCSLVPPSSCDMRVAGAGDLYTAFNCSDNFFGLLGKLPNSTLTEDGSKPDDPDLSPLAFKSSQNLQYAFFTDSNLSTIYNAEGWNVTTNIPNFSGGLTDAQLLNPIHVGFAVQGYPPMFGTGSEVLASGLVYNNSDNIVALVMSCSITTYEVDYVWHKSSLESVTASQSPNGTLLEVFHGHQVYSTIAGAFDLQNNLVSAGLAGPKLSDYLGKWQDLYSVKVLSHIGGHLTPRTNLQEQHRESSLVAQVPEGALGALIGFSLLYSVLGAVLVIAACRARNSQVSSIAVQLSLAGLTQMAFGDGKEKELSGSVTPHVVRSNSSGPGDSLGSDATRTESRRVRIDGSDFTVWV</sequence>
<evidence type="ECO:0000256" key="1">
    <source>
        <dbReference type="SAM" id="MobiDB-lite"/>
    </source>
</evidence>
<dbReference type="OrthoDB" id="3344043at2759"/>
<feature type="transmembrane region" description="Helical" evidence="2">
    <location>
        <begin position="65"/>
        <end position="90"/>
    </location>
</feature>
<comment type="caution">
    <text evidence="3">The sequence shown here is derived from an EMBL/GenBank/DDBJ whole genome shotgun (WGS) entry which is preliminary data.</text>
</comment>
<protein>
    <submittedName>
        <fullName evidence="3">Uncharacterized protein</fullName>
    </submittedName>
</protein>
<accession>A0A0N1HAC0</accession>
<feature type="transmembrane region" description="Helical" evidence="2">
    <location>
        <begin position="168"/>
        <end position="189"/>
    </location>
</feature>
<dbReference type="RefSeq" id="XP_017999467.1">
    <property type="nucleotide sequence ID" value="XM_018145298.1"/>
</dbReference>
<evidence type="ECO:0000313" key="4">
    <source>
        <dbReference type="Proteomes" id="UP000038010"/>
    </source>
</evidence>
<proteinExistence type="predicted"/>
<keyword evidence="2" id="KW-1133">Transmembrane helix</keyword>
<name>A0A0N1HAC0_9EURO</name>
<feature type="transmembrane region" description="Helical" evidence="2">
    <location>
        <begin position="210"/>
        <end position="232"/>
    </location>
</feature>
<dbReference type="GeneID" id="28737178"/>
<dbReference type="AlphaFoldDB" id="A0A0N1HAC0"/>
<dbReference type="Proteomes" id="UP000038010">
    <property type="component" value="Unassembled WGS sequence"/>
</dbReference>
<organism evidence="3 4">
    <name type="scientific">Cyphellophora attinorum</name>
    <dbReference type="NCBI Taxonomy" id="1664694"/>
    <lineage>
        <taxon>Eukaryota</taxon>
        <taxon>Fungi</taxon>
        <taxon>Dikarya</taxon>
        <taxon>Ascomycota</taxon>
        <taxon>Pezizomycotina</taxon>
        <taxon>Eurotiomycetes</taxon>
        <taxon>Chaetothyriomycetidae</taxon>
        <taxon>Chaetothyriales</taxon>
        <taxon>Cyphellophoraceae</taxon>
        <taxon>Cyphellophora</taxon>
    </lineage>
</organism>
<evidence type="ECO:0000256" key="2">
    <source>
        <dbReference type="SAM" id="Phobius"/>
    </source>
</evidence>
<gene>
    <name evidence="3" type="ORF">AB675_5111</name>
</gene>